<feature type="domain" description="Isochorismatase-like" evidence="2">
    <location>
        <begin position="33"/>
        <end position="200"/>
    </location>
</feature>
<dbReference type="InterPro" id="IPR000868">
    <property type="entry name" value="Isochorismatase-like_dom"/>
</dbReference>
<dbReference type="Proteomes" id="UP000831484">
    <property type="component" value="Plasmid pdjl-6-5"/>
</dbReference>
<keyword evidence="1 3" id="KW-0378">Hydrolase</keyword>
<dbReference type="InterPro" id="IPR050272">
    <property type="entry name" value="Isochorismatase-like_hydrls"/>
</dbReference>
<reference evidence="4" key="1">
    <citation type="journal article" date="2022" name="Environ. Microbiol.">
        <title>Functional analysis, diversity, and distribution of carbendazim hydrolases MheI and CbmA, responsible for the initial step in carbendazim degradation.</title>
        <authorList>
            <person name="Zhang M."/>
            <person name="Bai X."/>
            <person name="Li Q."/>
            <person name="Zhang L."/>
            <person name="Zhu Q."/>
            <person name="Gao S."/>
            <person name="Ke Z."/>
            <person name="Jiang M."/>
            <person name="Hu J."/>
            <person name="Qiu J."/>
            <person name="Hong Q."/>
        </authorList>
    </citation>
    <scope>NUCLEOTIDE SEQUENCE [LARGE SCALE GENOMIC DNA]</scope>
    <source>
        <strain evidence="4">djl-6</strain>
    </source>
</reference>
<evidence type="ECO:0000313" key="3">
    <source>
        <dbReference type="EMBL" id="UPU47050.1"/>
    </source>
</evidence>
<dbReference type="GO" id="GO:0016787">
    <property type="term" value="F:hydrolase activity"/>
    <property type="evidence" value="ECO:0007669"/>
    <property type="project" value="UniProtKB-KW"/>
</dbReference>
<dbReference type="Pfam" id="PF00857">
    <property type="entry name" value="Isochorismatase"/>
    <property type="match status" value="1"/>
</dbReference>
<dbReference type="PANTHER" id="PTHR43540">
    <property type="entry name" value="PEROXYUREIDOACRYLATE/UREIDOACRYLATE AMIDOHYDROLASE-RELATED"/>
    <property type="match status" value="1"/>
</dbReference>
<dbReference type="SUPFAM" id="SSF52499">
    <property type="entry name" value="Isochorismatase-like hydrolases"/>
    <property type="match status" value="1"/>
</dbReference>
<organism evidence="3 4">
    <name type="scientific">Rhodococcus qingshengii JCM 15477</name>
    <dbReference type="NCBI Taxonomy" id="1303681"/>
    <lineage>
        <taxon>Bacteria</taxon>
        <taxon>Bacillati</taxon>
        <taxon>Actinomycetota</taxon>
        <taxon>Actinomycetes</taxon>
        <taxon>Mycobacteriales</taxon>
        <taxon>Nocardiaceae</taxon>
        <taxon>Rhodococcus</taxon>
        <taxon>Rhodococcus erythropolis group</taxon>
    </lineage>
</organism>
<dbReference type="EMBL" id="CP096568">
    <property type="protein sequence ID" value="UPU47050.1"/>
    <property type="molecule type" value="Genomic_DNA"/>
</dbReference>
<protein>
    <submittedName>
        <fullName evidence="3">Cysteine hydrolase</fullName>
    </submittedName>
</protein>
<dbReference type="Gene3D" id="3.40.50.850">
    <property type="entry name" value="Isochorismatase-like"/>
    <property type="match status" value="1"/>
</dbReference>
<dbReference type="PANTHER" id="PTHR43540:SF6">
    <property type="entry name" value="ISOCHORISMATASE-LIKE DOMAIN-CONTAINING PROTEIN"/>
    <property type="match status" value="1"/>
</dbReference>
<gene>
    <name evidence="3" type="ORF">M0639_33790</name>
</gene>
<proteinExistence type="predicted"/>
<evidence type="ECO:0000256" key="1">
    <source>
        <dbReference type="ARBA" id="ARBA00022801"/>
    </source>
</evidence>
<dbReference type="AlphaFoldDB" id="A0AB38RQR5"/>
<dbReference type="InterPro" id="IPR036380">
    <property type="entry name" value="Isochorismatase-like_sf"/>
</dbReference>
<accession>A0AB38RQR5</accession>
<keyword evidence="3" id="KW-0614">Plasmid</keyword>
<keyword evidence="4" id="KW-1185">Reference proteome</keyword>
<evidence type="ECO:0000259" key="2">
    <source>
        <dbReference type="Pfam" id="PF00857"/>
    </source>
</evidence>
<name>A0AB38RQR5_RHOSG</name>
<geneLocation type="plasmid" evidence="3 4">
    <name>pdjl-6-5</name>
</geneLocation>
<sequence>MITTRANAPRPANTPDQAASIARITPKLSVDKTALILIDFQNEWFHEAGAYARTGFDISHMTRTVEPTVKLVNFCHEQGIPVVCLTYVCRGRVDGGPVFDKRPALRDDGGKGLRENTFGVEVIPELPLSAEKYGDWFIARKRMSGFYQTGLEQLLRDLDRDTVLITGVATGSCCESTARDANFRNFNAVMVHDCLGTIGGTTLHPITKEEHYVSAEEMHFASLRNCQMIVCDVLGSEEIMSELSDTSVGKTA</sequence>
<dbReference type="RefSeq" id="WP_076949038.1">
    <property type="nucleotide sequence ID" value="NZ_CP096568.1"/>
</dbReference>
<dbReference type="CDD" id="cd00431">
    <property type="entry name" value="cysteine_hydrolases"/>
    <property type="match status" value="1"/>
</dbReference>
<evidence type="ECO:0000313" key="4">
    <source>
        <dbReference type="Proteomes" id="UP000831484"/>
    </source>
</evidence>